<proteinExistence type="predicted"/>
<evidence type="ECO:0000313" key="4">
    <source>
        <dbReference type="Proteomes" id="UP000011648"/>
    </source>
</evidence>
<feature type="domain" description="Methyltransferase type 11" evidence="2">
    <location>
        <begin position="62"/>
        <end position="123"/>
    </location>
</feature>
<organism evidence="3 4">
    <name type="scientific">Natrialba taiwanensis DSM 12281</name>
    <dbReference type="NCBI Taxonomy" id="1230458"/>
    <lineage>
        <taxon>Archaea</taxon>
        <taxon>Methanobacteriati</taxon>
        <taxon>Methanobacteriota</taxon>
        <taxon>Stenosarchaea group</taxon>
        <taxon>Halobacteria</taxon>
        <taxon>Halobacteriales</taxon>
        <taxon>Natrialbaceae</taxon>
        <taxon>Natrialba</taxon>
    </lineage>
</organism>
<dbReference type="Pfam" id="PF08241">
    <property type="entry name" value="Methyltransf_11"/>
    <property type="match status" value="1"/>
</dbReference>
<protein>
    <recommendedName>
        <fullName evidence="2">Methyltransferase type 11 domain-containing protein</fullName>
    </recommendedName>
</protein>
<dbReference type="Gene3D" id="3.40.50.150">
    <property type="entry name" value="Vaccinia Virus protein VP39"/>
    <property type="match status" value="1"/>
</dbReference>
<sequence>MSPDPYGRAIRDRVQGNQTEPLIHRDGPESGEHPIGEFYLTPFTGESADGEWLESRLEGPLLDIGAGAGRHARYFQERFETVAIEVSEHLVETMRERGVRDARRADMFELRESFDRNQFRSALAHGTQLGLAGSMQGLRRFLGDLAVVTAPEATAVLDCYDPTVDGAETLCGYRSDPTPGLAYRLLHFEYEGEVGETLLFRLFSPSRVREAAVGTGWHVAEVRHESGENQAHYWVTLEKP</sequence>
<dbReference type="STRING" id="1230458.C484_13415"/>
<keyword evidence="4" id="KW-1185">Reference proteome</keyword>
<reference evidence="3 4" key="1">
    <citation type="journal article" date="2014" name="PLoS Genet.">
        <title>Phylogenetically driven sequencing of extremely halophilic archaea reveals strategies for static and dynamic osmo-response.</title>
        <authorList>
            <person name="Becker E.A."/>
            <person name="Seitzer P.M."/>
            <person name="Tritt A."/>
            <person name="Larsen D."/>
            <person name="Krusor M."/>
            <person name="Yao A.I."/>
            <person name="Wu D."/>
            <person name="Madern D."/>
            <person name="Eisen J.A."/>
            <person name="Darling A.E."/>
            <person name="Facciotti M.T."/>
        </authorList>
    </citation>
    <scope>NUCLEOTIDE SEQUENCE [LARGE SCALE GENOMIC DNA]</scope>
    <source>
        <strain evidence="3 4">DSM 12281</strain>
    </source>
</reference>
<feature type="region of interest" description="Disordered" evidence="1">
    <location>
        <begin position="1"/>
        <end position="34"/>
    </location>
</feature>
<name>L9ZS25_9EURY</name>
<gene>
    <name evidence="3" type="ORF">C484_13415</name>
</gene>
<dbReference type="PATRIC" id="fig|1230458.4.peg.2700"/>
<accession>L9ZS25</accession>
<feature type="compositionally biased region" description="Basic and acidic residues" evidence="1">
    <location>
        <begin position="22"/>
        <end position="34"/>
    </location>
</feature>
<dbReference type="OrthoDB" id="56895at2157"/>
<dbReference type="EMBL" id="AOIL01000049">
    <property type="protein sequence ID" value="ELY89300.1"/>
    <property type="molecule type" value="Genomic_DNA"/>
</dbReference>
<dbReference type="InterPro" id="IPR029063">
    <property type="entry name" value="SAM-dependent_MTases_sf"/>
</dbReference>
<dbReference type="AlphaFoldDB" id="L9ZS25"/>
<evidence type="ECO:0000256" key="1">
    <source>
        <dbReference type="SAM" id="MobiDB-lite"/>
    </source>
</evidence>
<dbReference type="RefSeq" id="WP_006826384.1">
    <property type="nucleotide sequence ID" value="NZ_AOIL01000049.1"/>
</dbReference>
<comment type="caution">
    <text evidence="3">The sequence shown here is derived from an EMBL/GenBank/DDBJ whole genome shotgun (WGS) entry which is preliminary data.</text>
</comment>
<dbReference type="InterPro" id="IPR013216">
    <property type="entry name" value="Methyltransf_11"/>
</dbReference>
<dbReference type="Proteomes" id="UP000011648">
    <property type="component" value="Unassembled WGS sequence"/>
</dbReference>
<evidence type="ECO:0000259" key="2">
    <source>
        <dbReference type="Pfam" id="PF08241"/>
    </source>
</evidence>
<evidence type="ECO:0000313" key="3">
    <source>
        <dbReference type="EMBL" id="ELY89300.1"/>
    </source>
</evidence>
<dbReference type="GO" id="GO:0008757">
    <property type="term" value="F:S-adenosylmethionine-dependent methyltransferase activity"/>
    <property type="evidence" value="ECO:0007669"/>
    <property type="project" value="InterPro"/>
</dbReference>
<dbReference type="SUPFAM" id="SSF53335">
    <property type="entry name" value="S-adenosyl-L-methionine-dependent methyltransferases"/>
    <property type="match status" value="1"/>
</dbReference>